<dbReference type="PANTHER" id="PTHR48449:SF1">
    <property type="entry name" value="DUF1985 DOMAIN-CONTAINING PROTEIN"/>
    <property type="match status" value="1"/>
</dbReference>
<sequence length="201" mass="23222">MKEIKASVGDEGIELFKNTIFGPYLNIPKCNFQGQITKCLLLLELQQDNTNVLHIRHANMSVLQFSIKDFSIITGLKCKSNVKDLTYSEFTSSQLLQMYFPDATINLIKSRLVQRFLMGNYETTQDAVQIAIIYFVHTFILCQLGETSIPIDEFLMVEDGRYQLYPWGQITFTKLMKSLKQDFNLDKQMYRLSGMPYALNV</sequence>
<feature type="domain" description="DUF1985" evidence="1">
    <location>
        <begin position="42"/>
        <end position="178"/>
    </location>
</feature>
<reference evidence="2" key="1">
    <citation type="submission" date="2023-08" db="EMBL/GenBank/DDBJ databases">
        <title>A de novo genome assembly of Solanum verrucosum Schlechtendal, a Mexican diploid species geographically isolated from the other diploid A-genome species in potato relatives.</title>
        <authorList>
            <person name="Hosaka K."/>
        </authorList>
    </citation>
    <scope>NUCLEOTIDE SEQUENCE</scope>
    <source>
        <tissue evidence="2">Young leaves</tissue>
    </source>
</reference>
<keyword evidence="3" id="KW-1185">Reference proteome</keyword>
<dbReference type="InterPro" id="IPR015410">
    <property type="entry name" value="DUF1985"/>
</dbReference>
<protein>
    <recommendedName>
        <fullName evidence="1">DUF1985 domain-containing protein</fullName>
    </recommendedName>
</protein>
<evidence type="ECO:0000313" key="3">
    <source>
        <dbReference type="Proteomes" id="UP001234989"/>
    </source>
</evidence>
<proteinExistence type="predicted"/>
<name>A0AAF0R1U8_SOLVR</name>
<dbReference type="Pfam" id="PF09331">
    <property type="entry name" value="DUF1985"/>
    <property type="match status" value="1"/>
</dbReference>
<organism evidence="2 3">
    <name type="scientific">Solanum verrucosum</name>
    <dbReference type="NCBI Taxonomy" id="315347"/>
    <lineage>
        <taxon>Eukaryota</taxon>
        <taxon>Viridiplantae</taxon>
        <taxon>Streptophyta</taxon>
        <taxon>Embryophyta</taxon>
        <taxon>Tracheophyta</taxon>
        <taxon>Spermatophyta</taxon>
        <taxon>Magnoliopsida</taxon>
        <taxon>eudicotyledons</taxon>
        <taxon>Gunneridae</taxon>
        <taxon>Pentapetalae</taxon>
        <taxon>asterids</taxon>
        <taxon>lamiids</taxon>
        <taxon>Solanales</taxon>
        <taxon>Solanaceae</taxon>
        <taxon>Solanoideae</taxon>
        <taxon>Solaneae</taxon>
        <taxon>Solanum</taxon>
    </lineage>
</organism>
<dbReference type="EMBL" id="CP133616">
    <property type="protein sequence ID" value="WMV30461.1"/>
    <property type="molecule type" value="Genomic_DNA"/>
</dbReference>
<evidence type="ECO:0000259" key="1">
    <source>
        <dbReference type="Pfam" id="PF09331"/>
    </source>
</evidence>
<evidence type="ECO:0000313" key="2">
    <source>
        <dbReference type="EMBL" id="WMV30461.1"/>
    </source>
</evidence>
<dbReference type="PANTHER" id="PTHR48449">
    <property type="entry name" value="DUF1985 DOMAIN-CONTAINING PROTEIN"/>
    <property type="match status" value="1"/>
</dbReference>
<gene>
    <name evidence="2" type="ORF">MTR67_023846</name>
</gene>
<accession>A0AAF0R1U8</accession>
<dbReference type="AlphaFoldDB" id="A0AAF0R1U8"/>
<dbReference type="Proteomes" id="UP001234989">
    <property type="component" value="Chromosome 5"/>
</dbReference>